<dbReference type="SUPFAM" id="SSF54909">
    <property type="entry name" value="Dimeric alpha+beta barrel"/>
    <property type="match status" value="1"/>
</dbReference>
<dbReference type="GO" id="GO:0004497">
    <property type="term" value="F:monooxygenase activity"/>
    <property type="evidence" value="ECO:0007669"/>
    <property type="project" value="UniProtKB-KW"/>
</dbReference>
<dbReference type="OrthoDB" id="1440627at2"/>
<sequence length="156" mass="17291">MTFHCDRGALKAGPWADPPRPVAERMAASLSRFLLRGIAAAYDTPRSAVPDRAGAVLVQVSFRVTEATDDFLARMDDTAPFLSEVPGLVWKVWAFDADTRRGRGTYLFDRRDAAEGYLDYVLPHGMSEQFGIHEIETEILPVLTGPSAVTHATLWR</sequence>
<dbReference type="EMBL" id="FWFK01000001">
    <property type="protein sequence ID" value="SLN21854.1"/>
    <property type="molecule type" value="Genomic_DNA"/>
</dbReference>
<gene>
    <name evidence="1" type="ORF">ROJ8625_00839</name>
</gene>
<dbReference type="InterPro" id="IPR014910">
    <property type="entry name" value="YdhR"/>
</dbReference>
<organism evidence="1 2">
    <name type="scientific">Roseivivax jejudonensis</name>
    <dbReference type="NCBI Taxonomy" id="1529041"/>
    <lineage>
        <taxon>Bacteria</taxon>
        <taxon>Pseudomonadati</taxon>
        <taxon>Pseudomonadota</taxon>
        <taxon>Alphaproteobacteria</taxon>
        <taxon>Rhodobacterales</taxon>
        <taxon>Roseobacteraceae</taxon>
        <taxon>Roseivivax</taxon>
    </lineage>
</organism>
<keyword evidence="1" id="KW-0503">Monooxygenase</keyword>
<evidence type="ECO:0000313" key="1">
    <source>
        <dbReference type="EMBL" id="SLN21854.1"/>
    </source>
</evidence>
<dbReference type="Pfam" id="PF08803">
    <property type="entry name" value="ydhR"/>
    <property type="match status" value="1"/>
</dbReference>
<accession>A0A1X6YHW7</accession>
<proteinExistence type="predicted"/>
<name>A0A1X6YHW7_9RHOB</name>
<dbReference type="Gene3D" id="3.30.70.100">
    <property type="match status" value="1"/>
</dbReference>
<dbReference type="Proteomes" id="UP000193570">
    <property type="component" value="Unassembled WGS sequence"/>
</dbReference>
<dbReference type="RefSeq" id="WP_085790551.1">
    <property type="nucleotide sequence ID" value="NZ_FWFK01000001.1"/>
</dbReference>
<keyword evidence="1" id="KW-0560">Oxidoreductase</keyword>
<protein>
    <submittedName>
        <fullName evidence="1">Putative monooxygenase</fullName>
    </submittedName>
</protein>
<dbReference type="AlphaFoldDB" id="A0A1X6YHW7"/>
<evidence type="ECO:0000313" key="2">
    <source>
        <dbReference type="Proteomes" id="UP000193570"/>
    </source>
</evidence>
<keyword evidence="2" id="KW-1185">Reference proteome</keyword>
<reference evidence="1 2" key="1">
    <citation type="submission" date="2017-03" db="EMBL/GenBank/DDBJ databases">
        <authorList>
            <person name="Afonso C.L."/>
            <person name="Miller P.J."/>
            <person name="Scott M.A."/>
            <person name="Spackman E."/>
            <person name="Goraichik I."/>
            <person name="Dimitrov K.M."/>
            <person name="Suarez D.L."/>
            <person name="Swayne D.E."/>
        </authorList>
    </citation>
    <scope>NUCLEOTIDE SEQUENCE [LARGE SCALE GENOMIC DNA]</scope>
    <source>
        <strain evidence="1 2">CECT 8625</strain>
    </source>
</reference>
<dbReference type="InterPro" id="IPR011008">
    <property type="entry name" value="Dimeric_a/b-barrel"/>
</dbReference>